<evidence type="ECO:0000313" key="2">
    <source>
        <dbReference type="EMBL" id="KAL3312097.1"/>
    </source>
</evidence>
<organism evidence="2 3">
    <name type="scientific">Cichlidogyrus casuarinus</name>
    <dbReference type="NCBI Taxonomy" id="1844966"/>
    <lineage>
        <taxon>Eukaryota</taxon>
        <taxon>Metazoa</taxon>
        <taxon>Spiralia</taxon>
        <taxon>Lophotrochozoa</taxon>
        <taxon>Platyhelminthes</taxon>
        <taxon>Monogenea</taxon>
        <taxon>Monopisthocotylea</taxon>
        <taxon>Dactylogyridea</taxon>
        <taxon>Ancyrocephalidae</taxon>
        <taxon>Cichlidogyrus</taxon>
    </lineage>
</organism>
<protein>
    <submittedName>
        <fullName evidence="2">Uncharacterized protein</fullName>
    </submittedName>
</protein>
<sequence length="200" mass="22486">MFNPGFMSEPRRPLQPLIAERQRNLIAQTVSPRHPLFQPQMPPIDQRMPCCLHQGYNLFPCQPIYLISSNQLDALPQRHEQLSKPPPTPPNHENDNVTTFCRSAPRKNSQTALSLAQMPLSNATSISISTTTDDSSPQCLSITSNTSVGAFAAQQLAKRCWSIVQGHRVPISRLETRSQSMVLVFFIIYSQVVSMQWSLE</sequence>
<reference evidence="2 3" key="1">
    <citation type="submission" date="2024-11" db="EMBL/GenBank/DDBJ databases">
        <title>Adaptive evolution of stress response genes in parasites aligns with host niche diversity.</title>
        <authorList>
            <person name="Hahn C."/>
            <person name="Resl P."/>
        </authorList>
    </citation>
    <scope>NUCLEOTIDE SEQUENCE [LARGE SCALE GENOMIC DNA]</scope>
    <source>
        <strain evidence="2">EGGRZ-B1_66</strain>
        <tissue evidence="2">Body</tissue>
    </source>
</reference>
<evidence type="ECO:0000313" key="3">
    <source>
        <dbReference type="Proteomes" id="UP001626550"/>
    </source>
</evidence>
<accession>A0ABD2PYT6</accession>
<feature type="region of interest" description="Disordered" evidence="1">
    <location>
        <begin position="79"/>
        <end position="99"/>
    </location>
</feature>
<comment type="caution">
    <text evidence="2">The sequence shown here is derived from an EMBL/GenBank/DDBJ whole genome shotgun (WGS) entry which is preliminary data.</text>
</comment>
<dbReference type="Proteomes" id="UP001626550">
    <property type="component" value="Unassembled WGS sequence"/>
</dbReference>
<name>A0ABD2PYT6_9PLAT</name>
<proteinExistence type="predicted"/>
<dbReference type="EMBL" id="JBJKFK010001855">
    <property type="protein sequence ID" value="KAL3312097.1"/>
    <property type="molecule type" value="Genomic_DNA"/>
</dbReference>
<gene>
    <name evidence="2" type="ORF">Ciccas_009314</name>
</gene>
<evidence type="ECO:0000256" key="1">
    <source>
        <dbReference type="SAM" id="MobiDB-lite"/>
    </source>
</evidence>
<dbReference type="AlphaFoldDB" id="A0ABD2PYT6"/>
<keyword evidence="3" id="KW-1185">Reference proteome</keyword>